<evidence type="ECO:0008006" key="4">
    <source>
        <dbReference type="Google" id="ProtNLM"/>
    </source>
</evidence>
<name>A0AAE4SDM1_9EURY</name>
<dbReference type="EMBL" id="JAWDKD010000015">
    <property type="protein sequence ID" value="MDV0446904.1"/>
    <property type="molecule type" value="Genomic_DNA"/>
</dbReference>
<organism evidence="2 3">
    <name type="scientific">Methanolapillus africanus</name>
    <dbReference type="NCBI Taxonomy" id="3028297"/>
    <lineage>
        <taxon>Archaea</taxon>
        <taxon>Methanobacteriati</taxon>
        <taxon>Methanobacteriota</taxon>
        <taxon>Stenosarchaea group</taxon>
        <taxon>Methanomicrobia</taxon>
        <taxon>Methanosarcinales</taxon>
        <taxon>Methanosarcinaceae</taxon>
        <taxon>Methanolapillus</taxon>
    </lineage>
</organism>
<sequence>MGQKLNKLSLILLIIVLIVSVSAGGCVGPSGNNTNTTNGTPSGTPESPNTPDAADPSPSGTGEGLAGDNTIYANQGTGGGSSSKQVPDGPVAEIYSIEDLYDIRNDLSGNYKLMNDLDFSDDNDYDFNHTGAWSYVYSVNYADDEDYPTVDDFIEAVLADSELQDQNQGGYTGFFNYYWTPIGYIDIESSADTIEERSQSYLEDEGFSEMGPVEQTEYVLNRMNTADLAALSNTAFKTSFTGSFDGNGKTISQFKDSDSSPYRPESVNDQFSSLFGGLFGVVGQTGSVSNLNTVNSGAINEFSGSIAVVNCGTLSSLSVVHSTGCSTDVRGTTLAGGISGINSGVIQDSYVDSMYIAGTFGGGGIAGFNVGAGGQWITEGIEDNMVRKLTNDGMSSEEVEEIEGLVSIFSGLVSGSASNLDGAGTIRRCSVSNTSVSDGDMLGGIVGASDGGKIENCYYKQITWPYIHGSSDIGGIAGWICNTTVSNCYFTGNLSGSEDHVGGIVGHVEGSESIVKNNMVADSCIELQGDSVHVGRIAGFIEDDVTYDDEQNYAYKGISISCSLDDSGTYNGADRKLGDLYQKSTYTKAVQNKWTSWDFTSIWKMDEGPYGLPIFKGQDSSLAEFWTIDPGTELTVNDGSVLIKSSFISLMRDGSVFIEINEYSRQYGRWIYDRSTPDQGDIIVYWYLDGLEYEFKAYLDNQGTLIFEDLSFTYGEDDKIDMIGIELREVPPNDQRGRIYWHSIVAFDATVDEDPISIDDIEDASLDLDDNGDYSFNIWITDLGSLEKEGEWEINTTRLLGDYTFTFDDERYNARIVFSGYSGYYLMVDTTGFSFEEGLYTIELNELVIRDQQKT</sequence>
<feature type="region of interest" description="Disordered" evidence="1">
    <location>
        <begin position="30"/>
        <end position="88"/>
    </location>
</feature>
<evidence type="ECO:0000256" key="1">
    <source>
        <dbReference type="SAM" id="MobiDB-lite"/>
    </source>
</evidence>
<protein>
    <recommendedName>
        <fullName evidence="4">GLUG domain-containing protein</fullName>
    </recommendedName>
</protein>
<dbReference type="Proteomes" id="UP001271789">
    <property type="component" value="Unassembled WGS sequence"/>
</dbReference>
<proteinExistence type="predicted"/>
<comment type="caution">
    <text evidence="2">The sequence shown here is derived from an EMBL/GenBank/DDBJ whole genome shotgun (WGS) entry which is preliminary data.</text>
</comment>
<dbReference type="PROSITE" id="PS51257">
    <property type="entry name" value="PROKAR_LIPOPROTEIN"/>
    <property type="match status" value="1"/>
</dbReference>
<keyword evidence="3" id="KW-1185">Reference proteome</keyword>
<dbReference type="AlphaFoldDB" id="A0AAE4SDM1"/>
<dbReference type="Gene3D" id="2.160.20.110">
    <property type="match status" value="2"/>
</dbReference>
<evidence type="ECO:0000313" key="2">
    <source>
        <dbReference type="EMBL" id="MDV0446904.1"/>
    </source>
</evidence>
<evidence type="ECO:0000313" key="3">
    <source>
        <dbReference type="Proteomes" id="UP001271789"/>
    </source>
</evidence>
<accession>A0AAE4SDM1</accession>
<dbReference type="RefSeq" id="WP_338099318.1">
    <property type="nucleotide sequence ID" value="NZ_JAWDKD010000015.1"/>
</dbReference>
<reference evidence="2" key="1">
    <citation type="submission" date="2023-06" db="EMBL/GenBank/DDBJ databases">
        <title>Genome sequence of Methanosarcinaceae archaeon Ag5.</title>
        <authorList>
            <person name="Protasov E."/>
            <person name="Platt K."/>
            <person name="Poehlein A."/>
            <person name="Daniel R."/>
            <person name="Brune A."/>
        </authorList>
    </citation>
    <scope>NUCLEOTIDE SEQUENCE</scope>
    <source>
        <strain evidence="2">Ag5</strain>
    </source>
</reference>
<feature type="compositionally biased region" description="Low complexity" evidence="1">
    <location>
        <begin position="30"/>
        <end position="47"/>
    </location>
</feature>
<gene>
    <name evidence="2" type="ORF">MsAg5_07670</name>
</gene>